<evidence type="ECO:0000313" key="2">
    <source>
        <dbReference type="Proteomes" id="UP000294682"/>
    </source>
</evidence>
<comment type="caution">
    <text evidence="1">The sequence shown here is derived from an EMBL/GenBank/DDBJ whole genome shotgun (WGS) entry which is preliminary data.</text>
</comment>
<evidence type="ECO:0000313" key="1">
    <source>
        <dbReference type="EMBL" id="TCL43233.1"/>
    </source>
</evidence>
<gene>
    <name evidence="1" type="ORF">EDD78_10693</name>
</gene>
<keyword evidence="2" id="KW-1185">Reference proteome</keyword>
<dbReference type="RefSeq" id="WP_132084603.1">
    <property type="nucleotide sequence ID" value="NZ_SLUK01000006.1"/>
</dbReference>
<accession>A0A9X8Y838</accession>
<protein>
    <submittedName>
        <fullName evidence="1">Uncharacterized protein</fullName>
    </submittedName>
</protein>
<organism evidence="1 2">
    <name type="scientific">Harryflintia acetispora</name>
    <dbReference type="NCBI Taxonomy" id="1849041"/>
    <lineage>
        <taxon>Bacteria</taxon>
        <taxon>Bacillati</taxon>
        <taxon>Bacillota</taxon>
        <taxon>Clostridia</taxon>
        <taxon>Eubacteriales</taxon>
        <taxon>Oscillospiraceae</taxon>
        <taxon>Harryflintia</taxon>
    </lineage>
</organism>
<dbReference type="EMBL" id="SLUK01000006">
    <property type="protein sequence ID" value="TCL43233.1"/>
    <property type="molecule type" value="Genomic_DNA"/>
</dbReference>
<dbReference type="Proteomes" id="UP000294682">
    <property type="component" value="Unassembled WGS sequence"/>
</dbReference>
<name>A0A9X8Y838_9FIRM</name>
<reference evidence="1 2" key="1">
    <citation type="submission" date="2019-03" db="EMBL/GenBank/DDBJ databases">
        <title>Genomic Encyclopedia of Type Strains, Phase IV (KMG-IV): sequencing the most valuable type-strain genomes for metagenomic binning, comparative biology and taxonomic classification.</title>
        <authorList>
            <person name="Goeker M."/>
        </authorList>
    </citation>
    <scope>NUCLEOTIDE SEQUENCE [LARGE SCALE GENOMIC DNA]</scope>
    <source>
        <strain evidence="1 2">DSM 100433</strain>
    </source>
</reference>
<sequence length="108" mass="12222">MSNCSLQPYERTEWIDHLVDIITGAIIQQGTPINQRRLNNIEHGVEDVTNEVIGHCQELASMRTDLQTLKDAALNNMTNNVFVVSFDGLDSLDIQKGIFDQTMKRVYA</sequence>
<dbReference type="AlphaFoldDB" id="A0A9X8Y838"/>
<proteinExistence type="predicted"/>